<comment type="caution">
    <text evidence="2">The sequence shown here is derived from an EMBL/GenBank/DDBJ whole genome shotgun (WGS) entry which is preliminary data.</text>
</comment>
<evidence type="ECO:0000313" key="3">
    <source>
        <dbReference type="Proteomes" id="UP000887013"/>
    </source>
</evidence>
<gene>
    <name evidence="2" type="ORF">NPIL_73701</name>
</gene>
<dbReference type="AlphaFoldDB" id="A0A8X6IE34"/>
<evidence type="ECO:0000313" key="2">
    <source>
        <dbReference type="EMBL" id="GFS41405.1"/>
    </source>
</evidence>
<accession>A0A8X6IE34</accession>
<proteinExistence type="predicted"/>
<keyword evidence="1" id="KW-0175">Coiled coil</keyword>
<keyword evidence="3" id="KW-1185">Reference proteome</keyword>
<dbReference type="Proteomes" id="UP000887013">
    <property type="component" value="Unassembled WGS sequence"/>
</dbReference>
<dbReference type="EMBL" id="BMAW01089753">
    <property type="protein sequence ID" value="GFS41405.1"/>
    <property type="molecule type" value="Genomic_DNA"/>
</dbReference>
<evidence type="ECO:0000256" key="1">
    <source>
        <dbReference type="SAM" id="Coils"/>
    </source>
</evidence>
<reference evidence="2" key="1">
    <citation type="submission" date="2020-08" db="EMBL/GenBank/DDBJ databases">
        <title>Multicomponent nature underlies the extraordinary mechanical properties of spider dragline silk.</title>
        <authorList>
            <person name="Kono N."/>
            <person name="Nakamura H."/>
            <person name="Mori M."/>
            <person name="Yoshida Y."/>
            <person name="Ohtoshi R."/>
            <person name="Malay A.D."/>
            <person name="Moran D.A.P."/>
            <person name="Tomita M."/>
            <person name="Numata K."/>
            <person name="Arakawa K."/>
        </authorList>
    </citation>
    <scope>NUCLEOTIDE SEQUENCE</scope>
</reference>
<organism evidence="2 3">
    <name type="scientific">Nephila pilipes</name>
    <name type="common">Giant wood spider</name>
    <name type="synonym">Nephila maculata</name>
    <dbReference type="NCBI Taxonomy" id="299642"/>
    <lineage>
        <taxon>Eukaryota</taxon>
        <taxon>Metazoa</taxon>
        <taxon>Ecdysozoa</taxon>
        <taxon>Arthropoda</taxon>
        <taxon>Chelicerata</taxon>
        <taxon>Arachnida</taxon>
        <taxon>Araneae</taxon>
        <taxon>Araneomorphae</taxon>
        <taxon>Entelegynae</taxon>
        <taxon>Araneoidea</taxon>
        <taxon>Nephilidae</taxon>
        <taxon>Nephila</taxon>
    </lineage>
</organism>
<name>A0A8X6IE34_NEPPI</name>
<sequence>MDEMEASRKNLEEKNQRFKNVCRRWKEAYESLSIKHSKVLRNDSINKEVLRPLQEYRFRIDSLKKKIDECAQDIRDNLIQINEKSRKILQLSNTPTERQLAELYNSEKGINHRFAVTARHEELLLSEIIQ</sequence>
<feature type="coiled-coil region" evidence="1">
    <location>
        <begin position="1"/>
        <end position="28"/>
    </location>
</feature>
<protein>
    <submittedName>
        <fullName evidence="2">Uncharacterized protein</fullName>
    </submittedName>
</protein>